<name>A0A9P6NCY3_9BASI</name>
<dbReference type="Proteomes" id="UP000886653">
    <property type="component" value="Unassembled WGS sequence"/>
</dbReference>
<evidence type="ECO:0000313" key="2">
    <source>
        <dbReference type="Proteomes" id="UP000886653"/>
    </source>
</evidence>
<dbReference type="EMBL" id="MU167367">
    <property type="protein sequence ID" value="KAG0141889.1"/>
    <property type="molecule type" value="Genomic_DNA"/>
</dbReference>
<dbReference type="AlphaFoldDB" id="A0A9P6NCY3"/>
<dbReference type="OrthoDB" id="2497239at2759"/>
<sequence>MASPHSIDLSAGLRDMIDSLKLPINTIQKHNNTSVKSGVRLDVDACYSQLKKSTSDGAEDVVMREALELYCSLMSPPSTPLRAAPQEHRQNLQCVDSEDQYCSMSIYTSYTLPSASPHKADFSPPPSNTSSLSYPRDLTYSMSSAPFEHGTSDIEELDGRFAGQSATSSVSKSWRFSCSYPSQPSALFTVKTNINEYIPSSQGCFDGIRLV</sequence>
<evidence type="ECO:0000313" key="1">
    <source>
        <dbReference type="EMBL" id="KAG0141889.1"/>
    </source>
</evidence>
<gene>
    <name evidence="1" type="ORF">CROQUDRAFT_265733</name>
</gene>
<accession>A0A9P6NCY3</accession>
<proteinExistence type="predicted"/>
<reference evidence="1" key="1">
    <citation type="submission" date="2013-11" db="EMBL/GenBank/DDBJ databases">
        <title>Genome sequence of the fusiform rust pathogen reveals effectors for host alternation and coevolution with pine.</title>
        <authorList>
            <consortium name="DOE Joint Genome Institute"/>
            <person name="Smith K."/>
            <person name="Pendleton A."/>
            <person name="Kubisiak T."/>
            <person name="Anderson C."/>
            <person name="Salamov A."/>
            <person name="Aerts A."/>
            <person name="Riley R."/>
            <person name="Clum A."/>
            <person name="Lindquist E."/>
            <person name="Ence D."/>
            <person name="Campbell M."/>
            <person name="Kronenberg Z."/>
            <person name="Feau N."/>
            <person name="Dhillon B."/>
            <person name="Hamelin R."/>
            <person name="Burleigh J."/>
            <person name="Smith J."/>
            <person name="Yandell M."/>
            <person name="Nelson C."/>
            <person name="Grigoriev I."/>
            <person name="Davis J."/>
        </authorList>
    </citation>
    <scope>NUCLEOTIDE SEQUENCE</scope>
    <source>
        <strain evidence="1">G11</strain>
    </source>
</reference>
<comment type="caution">
    <text evidence="1">The sequence shown here is derived from an EMBL/GenBank/DDBJ whole genome shotgun (WGS) entry which is preliminary data.</text>
</comment>
<protein>
    <submittedName>
        <fullName evidence="1">Uncharacterized protein</fullName>
    </submittedName>
</protein>
<keyword evidence="2" id="KW-1185">Reference proteome</keyword>
<organism evidence="1 2">
    <name type="scientific">Cronartium quercuum f. sp. fusiforme G11</name>
    <dbReference type="NCBI Taxonomy" id="708437"/>
    <lineage>
        <taxon>Eukaryota</taxon>
        <taxon>Fungi</taxon>
        <taxon>Dikarya</taxon>
        <taxon>Basidiomycota</taxon>
        <taxon>Pucciniomycotina</taxon>
        <taxon>Pucciniomycetes</taxon>
        <taxon>Pucciniales</taxon>
        <taxon>Coleosporiaceae</taxon>
        <taxon>Cronartium</taxon>
    </lineage>
</organism>